<dbReference type="InterPro" id="IPR011032">
    <property type="entry name" value="GroES-like_sf"/>
</dbReference>
<proteinExistence type="predicted"/>
<dbReference type="RefSeq" id="WP_132939986.1">
    <property type="nucleotide sequence ID" value="NZ_CP119676.1"/>
</dbReference>
<dbReference type="EMBL" id="SLZW01000010">
    <property type="protein sequence ID" value="TCS60687.1"/>
    <property type="molecule type" value="Genomic_DNA"/>
</dbReference>
<sequence>MKTYRFDHLDSLDGLVAHDEDTPEPRANEVLVRVRASSLNYRDLAILNGTYPMTVEPDLIPLSDGAGEVAATGADVTRFKVGDRVAGTFFPRWYGGRVEISRYLSEQYGSDRDGWLCTHKVVDQEALVSIPDHLGFEEAATLPCAALTAWTTLHGPTPLMPGDTVLTLGAGGVSLFALQLAKLCGARVIATTSSPAKEKILKDLGADETINYLETPDWDQTVRELTAGRGVDRVVEVGGPGTLAKSIRATTILGEVGLIGFLAGGQEPVNFMDLFMGGAAIRRIAVGSRDDFETMNRAIAYHKLAPKIDAVFPFDEAKQAWRHFESRKNVGKVVIAH</sequence>
<dbReference type="AlphaFoldDB" id="A0A4R3J5T3"/>
<dbReference type="InterPro" id="IPR020843">
    <property type="entry name" value="ER"/>
</dbReference>
<accession>A0A4R3J5T3</accession>
<feature type="domain" description="Enoyl reductase (ER)" evidence="1">
    <location>
        <begin position="10"/>
        <end position="335"/>
    </location>
</feature>
<keyword evidence="3" id="KW-1185">Reference proteome</keyword>
<dbReference type="GO" id="GO:0016491">
    <property type="term" value="F:oxidoreductase activity"/>
    <property type="evidence" value="ECO:0007669"/>
    <property type="project" value="InterPro"/>
</dbReference>
<dbReference type="InterPro" id="IPR013154">
    <property type="entry name" value="ADH-like_N"/>
</dbReference>
<name>A0A4R3J5T3_9PROT</name>
<dbReference type="PANTHER" id="PTHR45033:SF2">
    <property type="entry name" value="ZINC-TYPE ALCOHOL DEHYDROGENASE-LIKE PROTEIN C1773.06C"/>
    <property type="match status" value="1"/>
</dbReference>
<dbReference type="Gene3D" id="3.40.50.720">
    <property type="entry name" value="NAD(P)-binding Rossmann-like Domain"/>
    <property type="match status" value="1"/>
</dbReference>
<dbReference type="Proteomes" id="UP000295304">
    <property type="component" value="Unassembled WGS sequence"/>
</dbReference>
<dbReference type="Gene3D" id="3.90.180.10">
    <property type="entry name" value="Medium-chain alcohol dehydrogenases, catalytic domain"/>
    <property type="match status" value="1"/>
</dbReference>
<evidence type="ECO:0000313" key="2">
    <source>
        <dbReference type="EMBL" id="TCS60687.1"/>
    </source>
</evidence>
<comment type="caution">
    <text evidence="2">The sequence shown here is derived from an EMBL/GenBank/DDBJ whole genome shotgun (WGS) entry which is preliminary data.</text>
</comment>
<reference evidence="2 3" key="1">
    <citation type="submission" date="2019-03" db="EMBL/GenBank/DDBJ databases">
        <title>Genomic Encyclopedia of Type Strains, Phase IV (KMG-IV): sequencing the most valuable type-strain genomes for metagenomic binning, comparative biology and taxonomic classification.</title>
        <authorList>
            <person name="Goeker M."/>
        </authorList>
    </citation>
    <scope>NUCLEOTIDE SEQUENCE [LARGE SCALE GENOMIC DNA]</scope>
    <source>
        <strain evidence="2 3">DSM 101688</strain>
    </source>
</reference>
<dbReference type="SUPFAM" id="SSF51735">
    <property type="entry name" value="NAD(P)-binding Rossmann-fold domains"/>
    <property type="match status" value="1"/>
</dbReference>
<gene>
    <name evidence="2" type="ORF">EDD55_110164</name>
</gene>
<dbReference type="PANTHER" id="PTHR45033">
    <property type="match status" value="1"/>
</dbReference>
<evidence type="ECO:0000313" key="3">
    <source>
        <dbReference type="Proteomes" id="UP000295304"/>
    </source>
</evidence>
<dbReference type="InterPro" id="IPR036291">
    <property type="entry name" value="NAD(P)-bd_dom_sf"/>
</dbReference>
<dbReference type="InterPro" id="IPR013149">
    <property type="entry name" value="ADH-like_C"/>
</dbReference>
<organism evidence="2 3">
    <name type="scientific">Varunaivibrio sulfuroxidans</name>
    <dbReference type="NCBI Taxonomy" id="1773489"/>
    <lineage>
        <taxon>Bacteria</taxon>
        <taxon>Pseudomonadati</taxon>
        <taxon>Pseudomonadota</taxon>
        <taxon>Alphaproteobacteria</taxon>
        <taxon>Rhodospirillales</taxon>
        <taxon>Magnetovibrionaceae</taxon>
        <taxon>Varunaivibrio</taxon>
    </lineage>
</organism>
<protein>
    <submittedName>
        <fullName evidence="2">Alcohol dehydrogenase</fullName>
    </submittedName>
</protein>
<dbReference type="SMART" id="SM00829">
    <property type="entry name" value="PKS_ER"/>
    <property type="match status" value="1"/>
</dbReference>
<dbReference type="CDD" id="cd08276">
    <property type="entry name" value="MDR7"/>
    <property type="match status" value="1"/>
</dbReference>
<evidence type="ECO:0000259" key="1">
    <source>
        <dbReference type="SMART" id="SM00829"/>
    </source>
</evidence>
<dbReference type="OrthoDB" id="9805663at2"/>
<dbReference type="InterPro" id="IPR052711">
    <property type="entry name" value="Zinc_ADH-like"/>
</dbReference>
<dbReference type="SUPFAM" id="SSF50129">
    <property type="entry name" value="GroES-like"/>
    <property type="match status" value="1"/>
</dbReference>
<dbReference type="Pfam" id="PF08240">
    <property type="entry name" value="ADH_N"/>
    <property type="match status" value="1"/>
</dbReference>
<dbReference type="Pfam" id="PF00107">
    <property type="entry name" value="ADH_zinc_N"/>
    <property type="match status" value="1"/>
</dbReference>